<comment type="caution">
    <text evidence="1">The sequence shown here is derived from an EMBL/GenBank/DDBJ whole genome shotgun (WGS) entry which is preliminary data.</text>
</comment>
<reference evidence="1 2" key="1">
    <citation type="submission" date="2019-07" db="EMBL/GenBank/DDBJ databases">
        <title>Serratia strains were isolated from fresh produce.</title>
        <authorList>
            <person name="Cho G.-S."/>
            <person name="Stein M."/>
            <person name="Lee W."/>
            <person name="Suh S.H."/>
            <person name="Franz C.M.A.P."/>
        </authorList>
    </citation>
    <scope>NUCLEOTIDE SEQUENCE [LARGE SCALE GENOMIC DNA]</scope>
    <source>
        <strain evidence="1 2">S17</strain>
    </source>
</reference>
<sequence>MSQKLIPKRLRKAAFIFGGDHELQRKGLVLDVGFMRPLLVWRGYWIDEGYVMSGFKGAPGPREHYGPHGCQHSIGGYIESGDGKVCDVSGFDVGREMAFKNAKLIAAAPELLDALQELVFLYEHDDGCRELAEYKRAKEAIKKALGN</sequence>
<protein>
    <submittedName>
        <fullName evidence="1">Uncharacterized protein</fullName>
    </submittedName>
</protein>
<evidence type="ECO:0000313" key="1">
    <source>
        <dbReference type="EMBL" id="TXE24490.1"/>
    </source>
</evidence>
<proteinExistence type="predicted"/>
<name>A0A9X9BZU6_9GAMM</name>
<dbReference type="Proteomes" id="UP000321307">
    <property type="component" value="Unassembled WGS sequence"/>
</dbReference>
<accession>A0A9X9BZU6</accession>
<organism evidence="1 2">
    <name type="scientific">Serratia ureilytica</name>
    <dbReference type="NCBI Taxonomy" id="300181"/>
    <lineage>
        <taxon>Bacteria</taxon>
        <taxon>Pseudomonadati</taxon>
        <taxon>Pseudomonadota</taxon>
        <taxon>Gammaproteobacteria</taxon>
        <taxon>Enterobacterales</taxon>
        <taxon>Yersiniaceae</taxon>
        <taxon>Serratia</taxon>
    </lineage>
</organism>
<dbReference type="AlphaFoldDB" id="A0A9X9BZU6"/>
<dbReference type="RefSeq" id="WP_147839114.1">
    <property type="nucleotide sequence ID" value="NZ_VOUP01000024.1"/>
</dbReference>
<evidence type="ECO:0000313" key="2">
    <source>
        <dbReference type="Proteomes" id="UP000321307"/>
    </source>
</evidence>
<gene>
    <name evidence="1" type="ORF">FOT63_23755</name>
</gene>
<dbReference type="EMBL" id="VOUP01000024">
    <property type="protein sequence ID" value="TXE24490.1"/>
    <property type="molecule type" value="Genomic_DNA"/>
</dbReference>